<feature type="transmembrane region" description="Helical" evidence="2">
    <location>
        <begin position="160"/>
        <end position="182"/>
    </location>
</feature>
<keyword evidence="2" id="KW-1133">Transmembrane helix</keyword>
<dbReference type="Pfam" id="PF13559">
    <property type="entry name" value="DUF4129"/>
    <property type="match status" value="1"/>
</dbReference>
<evidence type="ECO:0000256" key="2">
    <source>
        <dbReference type="SAM" id="Phobius"/>
    </source>
</evidence>
<dbReference type="KEGG" id="mspg:F6B93_05970"/>
<dbReference type="InterPro" id="IPR025403">
    <property type="entry name" value="TgpA-like_C"/>
</dbReference>
<dbReference type="Proteomes" id="UP000682202">
    <property type="component" value="Chromosome"/>
</dbReference>
<dbReference type="RefSeq" id="WP_211698272.1">
    <property type="nucleotide sequence ID" value="NZ_CP046600.1"/>
</dbReference>
<protein>
    <submittedName>
        <fullName evidence="4">DUF4129 domain-containing protein</fullName>
    </submittedName>
</protein>
<evidence type="ECO:0000313" key="5">
    <source>
        <dbReference type="Proteomes" id="UP000682202"/>
    </source>
</evidence>
<accession>A0A975PWH9</accession>
<keyword evidence="5" id="KW-1185">Reference proteome</keyword>
<evidence type="ECO:0000256" key="1">
    <source>
        <dbReference type="SAM" id="MobiDB-lite"/>
    </source>
</evidence>
<feature type="transmembrane region" description="Helical" evidence="2">
    <location>
        <begin position="101"/>
        <end position="124"/>
    </location>
</feature>
<sequence length="318" mass="33058">MPGTKPGVDTPTGRVVAVIVSLILAGVALRGYLPDPDGGPLARAGGGRAALIVVVVALAGALAVMAVAVVGRLRDPRAVAPNAGELSDALGRGKRRPSWRVVLIGLGVILAWLAIAALLAHWFAPGEVSPPAPPDSEMAPSAPGTGSPPTPNQQDDSGDVLSILLASMVPLFLMFVASALIVSRRRRVSASGPLGDDLADPEARPTRPESLARAAEVGLAEMADLDRDPRQAIIACYAAMERELANVPGVAPQDFDTPSEVLARAVQHRALQADNAIQLVNLFTEARFSRHVMNEGHRTVAVRTLRLVLDELSAGSAA</sequence>
<proteinExistence type="predicted"/>
<organism evidence="4 5">
    <name type="scientific">Mycobacterium spongiae</name>
    <dbReference type="NCBI Taxonomy" id="886343"/>
    <lineage>
        <taxon>Bacteria</taxon>
        <taxon>Bacillati</taxon>
        <taxon>Actinomycetota</taxon>
        <taxon>Actinomycetes</taxon>
        <taxon>Mycobacteriales</taxon>
        <taxon>Mycobacteriaceae</taxon>
        <taxon>Mycobacterium</taxon>
    </lineage>
</organism>
<feature type="domain" description="Protein-glutamine gamma-glutamyltransferase-like C-terminal" evidence="3">
    <location>
        <begin position="236"/>
        <end position="306"/>
    </location>
</feature>
<keyword evidence="2" id="KW-0472">Membrane</keyword>
<reference evidence="4" key="1">
    <citation type="submission" date="2019-12" db="EMBL/GenBank/DDBJ databases">
        <title>Mycobacterium spongiae sp. nov.</title>
        <authorList>
            <person name="Stinear T."/>
        </authorList>
    </citation>
    <scope>NUCLEOTIDE SEQUENCE</scope>
    <source>
        <strain evidence="4">FSD4b-SM</strain>
    </source>
</reference>
<evidence type="ECO:0000313" key="4">
    <source>
        <dbReference type="EMBL" id="QUR66703.1"/>
    </source>
</evidence>
<feature type="transmembrane region" description="Helical" evidence="2">
    <location>
        <begin position="12"/>
        <end position="29"/>
    </location>
</feature>
<evidence type="ECO:0000259" key="3">
    <source>
        <dbReference type="Pfam" id="PF13559"/>
    </source>
</evidence>
<dbReference type="EMBL" id="CP046600">
    <property type="protein sequence ID" value="QUR66703.1"/>
    <property type="molecule type" value="Genomic_DNA"/>
</dbReference>
<dbReference type="AlphaFoldDB" id="A0A975PWH9"/>
<gene>
    <name evidence="4" type="ORF">F6B93_05970</name>
</gene>
<feature type="region of interest" description="Disordered" evidence="1">
    <location>
        <begin position="129"/>
        <end position="157"/>
    </location>
</feature>
<feature type="transmembrane region" description="Helical" evidence="2">
    <location>
        <begin position="49"/>
        <end position="70"/>
    </location>
</feature>
<name>A0A975PWH9_9MYCO</name>
<keyword evidence="2" id="KW-0812">Transmembrane</keyword>